<proteinExistence type="predicted"/>
<accession>A0ACD5ZVU5</accession>
<evidence type="ECO:0000313" key="2">
    <source>
        <dbReference type="Proteomes" id="UP001732700"/>
    </source>
</evidence>
<name>A0ACD5ZVU5_AVESA</name>
<sequence length="313" mass="34735">MVVFEVDPTPWLPWGHQVINGGGTRLPGTYYNSTQDPPARHKSYCIAMVEPTPPPQIAGLWRNQVHDFLVGPLQRQVLDVQPSLFGIALFHLSGPNSVNALVQHGNYQIQNRFVRFMHVNEAVANHRATLGFCKGWLMFLGIPPDYRTTYDIANAVSTFGKYHFCNENDPVLERVLVYASFPSPQLVPRDVVFGKFASVGDAKETWTAPVFILSADFADALPADKYPMPPDGNPHPMLGQLQHNPNMFVLPQYPEVGWDAVPEPHDQQQGAGDNDMEQQDEGGDEVHESMVLNPSPNSDSTASVIGPENQQLQ</sequence>
<reference evidence="1" key="2">
    <citation type="submission" date="2025-09" db="UniProtKB">
        <authorList>
            <consortium name="EnsemblPlants"/>
        </authorList>
    </citation>
    <scope>IDENTIFICATION</scope>
</reference>
<evidence type="ECO:0000313" key="1">
    <source>
        <dbReference type="EnsemblPlants" id="AVESA.00010b.r2.7CG0678960.1.CDS.1"/>
    </source>
</evidence>
<keyword evidence="2" id="KW-1185">Reference proteome</keyword>
<dbReference type="EnsemblPlants" id="AVESA.00010b.r2.7CG0678960.1">
    <property type="protein sequence ID" value="AVESA.00010b.r2.7CG0678960.1.CDS.1"/>
    <property type="gene ID" value="AVESA.00010b.r2.7CG0678960"/>
</dbReference>
<organism evidence="1 2">
    <name type="scientific">Avena sativa</name>
    <name type="common">Oat</name>
    <dbReference type="NCBI Taxonomy" id="4498"/>
    <lineage>
        <taxon>Eukaryota</taxon>
        <taxon>Viridiplantae</taxon>
        <taxon>Streptophyta</taxon>
        <taxon>Embryophyta</taxon>
        <taxon>Tracheophyta</taxon>
        <taxon>Spermatophyta</taxon>
        <taxon>Magnoliopsida</taxon>
        <taxon>Liliopsida</taxon>
        <taxon>Poales</taxon>
        <taxon>Poaceae</taxon>
        <taxon>BOP clade</taxon>
        <taxon>Pooideae</taxon>
        <taxon>Poodae</taxon>
        <taxon>Poeae</taxon>
        <taxon>Poeae Chloroplast Group 1 (Aveneae type)</taxon>
        <taxon>Aveninae</taxon>
        <taxon>Avena</taxon>
    </lineage>
</organism>
<dbReference type="Proteomes" id="UP001732700">
    <property type="component" value="Chromosome 7C"/>
</dbReference>
<protein>
    <submittedName>
        <fullName evidence="1">Uncharacterized protein</fullName>
    </submittedName>
</protein>
<reference evidence="1" key="1">
    <citation type="submission" date="2021-05" db="EMBL/GenBank/DDBJ databases">
        <authorList>
            <person name="Scholz U."/>
            <person name="Mascher M."/>
            <person name="Fiebig A."/>
        </authorList>
    </citation>
    <scope>NUCLEOTIDE SEQUENCE [LARGE SCALE GENOMIC DNA]</scope>
</reference>